<evidence type="ECO:0000313" key="2">
    <source>
        <dbReference type="Proteomes" id="UP000683925"/>
    </source>
</evidence>
<evidence type="ECO:0000313" key="1">
    <source>
        <dbReference type="EMBL" id="CAD8162574.1"/>
    </source>
</evidence>
<dbReference type="AlphaFoldDB" id="A0A8S1UE04"/>
<dbReference type="EMBL" id="CAJJDP010000042">
    <property type="protein sequence ID" value="CAD8162574.1"/>
    <property type="molecule type" value="Genomic_DNA"/>
</dbReference>
<accession>A0A8S1UE04</accession>
<organism evidence="1 2">
    <name type="scientific">Paramecium octaurelia</name>
    <dbReference type="NCBI Taxonomy" id="43137"/>
    <lineage>
        <taxon>Eukaryota</taxon>
        <taxon>Sar</taxon>
        <taxon>Alveolata</taxon>
        <taxon>Ciliophora</taxon>
        <taxon>Intramacronucleata</taxon>
        <taxon>Oligohymenophorea</taxon>
        <taxon>Peniculida</taxon>
        <taxon>Parameciidae</taxon>
        <taxon>Paramecium</taxon>
    </lineage>
</organism>
<name>A0A8S1UE04_PAROT</name>
<dbReference type="Proteomes" id="UP000683925">
    <property type="component" value="Unassembled WGS sequence"/>
</dbReference>
<proteinExistence type="predicted"/>
<reference evidence="1" key="1">
    <citation type="submission" date="2021-01" db="EMBL/GenBank/DDBJ databases">
        <authorList>
            <consortium name="Genoscope - CEA"/>
            <person name="William W."/>
        </authorList>
    </citation>
    <scope>NUCLEOTIDE SEQUENCE</scope>
</reference>
<keyword evidence="2" id="KW-1185">Reference proteome</keyword>
<gene>
    <name evidence="1" type="ORF">POCTA_138.1.T0420003</name>
</gene>
<protein>
    <submittedName>
        <fullName evidence="1">Uncharacterized protein</fullName>
    </submittedName>
</protein>
<comment type="caution">
    <text evidence="1">The sequence shown here is derived from an EMBL/GenBank/DDBJ whole genome shotgun (WGS) entry which is preliminary data.</text>
</comment>
<sequence>MKPNQQQFIELITQKVVNNHHYLIQKLIKQIYALERQLIQNFMNQNVPHFLIINLLDAKTCKLLLCLKVIRLLQLSFELKKIGIIAQVSEQVIKLWNLKALQQFEMDGHSGYLIPYAFHKRDCNWCQDQILKLLDGI</sequence>